<protein>
    <recommendedName>
        <fullName evidence="3">DUF4435 domain-containing protein</fullName>
    </recommendedName>
</protein>
<proteinExistence type="predicted"/>
<sequence>MGATIFYSGQAASRKKKEECISKIVSYSVRHNWNYEFIDIDGKKGINLLIHERCEPVSILFTGDFEFNGFTKTEYAPPSVHKEIIHLFIDLKKSLKKVKLIEDTGYWDDLINPVTKIKQLEIDSISFRNDIMKIIKEQDNRYSNDDQWFWKTDYKYSKLHIPTILSFMRYELSTISDKYVSIQNIYDETETSLLYKEVFNNDFPEEALIFITEVWASKKQKIKVTKAKKNACIEFAWSIAYACFGYNGGFFSQTHRQAHELIDGMGDIKQSPENSLKYLLAIYKYYELDN</sequence>
<comment type="caution">
    <text evidence="1">The sequence shown here is derived from an EMBL/GenBank/DDBJ whole genome shotgun (WGS) entry which is preliminary data.</text>
</comment>
<reference evidence="2" key="1">
    <citation type="journal article" date="2019" name="Int. J. Syst. Evol. Microbiol.">
        <title>The Global Catalogue of Microorganisms (GCM) 10K type strain sequencing project: providing services to taxonomists for standard genome sequencing and annotation.</title>
        <authorList>
            <consortium name="The Broad Institute Genomics Platform"/>
            <consortium name="The Broad Institute Genome Sequencing Center for Infectious Disease"/>
            <person name="Wu L."/>
            <person name="Ma J."/>
        </authorList>
    </citation>
    <scope>NUCLEOTIDE SEQUENCE [LARGE SCALE GENOMIC DNA]</scope>
    <source>
        <strain evidence="2">CGMCC 1.18575</strain>
    </source>
</reference>
<organism evidence="1 2">
    <name type="scientific">Cohnella soli</name>
    <dbReference type="NCBI Taxonomy" id="425005"/>
    <lineage>
        <taxon>Bacteria</taxon>
        <taxon>Bacillati</taxon>
        <taxon>Bacillota</taxon>
        <taxon>Bacilli</taxon>
        <taxon>Bacillales</taxon>
        <taxon>Paenibacillaceae</taxon>
        <taxon>Cohnella</taxon>
    </lineage>
</organism>
<evidence type="ECO:0008006" key="3">
    <source>
        <dbReference type="Google" id="ProtNLM"/>
    </source>
</evidence>
<evidence type="ECO:0000313" key="1">
    <source>
        <dbReference type="EMBL" id="MFC5402976.1"/>
    </source>
</evidence>
<dbReference type="RefSeq" id="WP_378131914.1">
    <property type="nucleotide sequence ID" value="NZ_JBHSMI010000018.1"/>
</dbReference>
<dbReference type="EMBL" id="JBHSMI010000018">
    <property type="protein sequence ID" value="MFC5402976.1"/>
    <property type="molecule type" value="Genomic_DNA"/>
</dbReference>
<name>A0ABW0HS20_9BACL</name>
<evidence type="ECO:0000313" key="2">
    <source>
        <dbReference type="Proteomes" id="UP001596113"/>
    </source>
</evidence>
<keyword evidence="2" id="KW-1185">Reference proteome</keyword>
<dbReference type="Proteomes" id="UP001596113">
    <property type="component" value="Unassembled WGS sequence"/>
</dbReference>
<gene>
    <name evidence="1" type="ORF">ACFPOF_09490</name>
</gene>
<accession>A0ABW0HS20</accession>